<name>A0A099I5K0_CLOIN</name>
<dbReference type="GO" id="GO:0000156">
    <property type="term" value="F:phosphorelay response regulator activity"/>
    <property type="evidence" value="ECO:0007669"/>
    <property type="project" value="InterPro"/>
</dbReference>
<accession>A0A099I5K0</accession>
<dbReference type="Proteomes" id="UP001203972">
    <property type="component" value="Unassembled WGS sequence"/>
</dbReference>
<dbReference type="InterPro" id="IPR011006">
    <property type="entry name" value="CheY-like_superfamily"/>
</dbReference>
<dbReference type="PANTHER" id="PTHR37299">
    <property type="entry name" value="TRANSCRIPTIONAL REGULATOR-RELATED"/>
    <property type="match status" value="1"/>
</dbReference>
<evidence type="ECO:0000256" key="1">
    <source>
        <dbReference type="ARBA" id="ARBA00018672"/>
    </source>
</evidence>
<comment type="caution">
    <text evidence="6">The sequence shown here is derived from an EMBL/GenBank/DDBJ whole genome shotgun (WGS) entry which is preliminary data.</text>
</comment>
<dbReference type="PROSITE" id="PS50930">
    <property type="entry name" value="HTH_LYTTR"/>
    <property type="match status" value="1"/>
</dbReference>
<keyword evidence="7" id="KW-0238">DNA-binding</keyword>
<dbReference type="PANTHER" id="PTHR37299:SF1">
    <property type="entry name" value="STAGE 0 SPORULATION PROTEIN A HOMOLOG"/>
    <property type="match status" value="1"/>
</dbReference>
<gene>
    <name evidence="6" type="ORF">CIAN88_16030</name>
    <name evidence="7" type="ORF">MKC95_02860</name>
</gene>
<dbReference type="PROSITE" id="PS50110">
    <property type="entry name" value="RESPONSE_REGULATORY"/>
    <property type="match status" value="1"/>
</dbReference>
<evidence type="ECO:0000313" key="7">
    <source>
        <dbReference type="EMBL" id="MCR0231703.1"/>
    </source>
</evidence>
<dbReference type="SMART" id="SM00448">
    <property type="entry name" value="REC"/>
    <property type="match status" value="1"/>
</dbReference>
<dbReference type="AlphaFoldDB" id="A0A099I5K0"/>
<proteinExistence type="predicted"/>
<comment type="function">
    <text evidence="2">May play the central regulatory role in sporulation. It may be an element of the effector pathway responsible for the activation of sporulation genes in response to nutritional stress. Spo0A may act in concert with spo0H (a sigma factor) to control the expression of some genes that are critical to the sporulation process.</text>
</comment>
<reference evidence="6 8" key="1">
    <citation type="submission" date="2014-08" db="EMBL/GenBank/DDBJ databases">
        <title>Clostridium innocuum, an unnegligible vancomycin-resistant pathogen causing extra-intestinal infections.</title>
        <authorList>
            <person name="Feng Y."/>
            <person name="Chiu C.-H."/>
        </authorList>
    </citation>
    <scope>NUCLEOTIDE SEQUENCE [LARGE SCALE GENOMIC DNA]</scope>
    <source>
        <strain evidence="6 8">AN88</strain>
    </source>
</reference>
<feature type="domain" description="Response regulatory" evidence="4">
    <location>
        <begin position="2"/>
        <end position="115"/>
    </location>
</feature>
<dbReference type="Gene3D" id="3.40.50.2300">
    <property type="match status" value="1"/>
</dbReference>
<dbReference type="Pfam" id="PF00072">
    <property type="entry name" value="Response_reg"/>
    <property type="match status" value="1"/>
</dbReference>
<evidence type="ECO:0000256" key="2">
    <source>
        <dbReference type="ARBA" id="ARBA00024867"/>
    </source>
</evidence>
<dbReference type="InterPro" id="IPR007492">
    <property type="entry name" value="LytTR_DNA-bd_dom"/>
</dbReference>
<dbReference type="SUPFAM" id="SSF52172">
    <property type="entry name" value="CheY-like"/>
    <property type="match status" value="1"/>
</dbReference>
<dbReference type="GO" id="GO:0003677">
    <property type="term" value="F:DNA binding"/>
    <property type="evidence" value="ECO:0007669"/>
    <property type="project" value="UniProtKB-KW"/>
</dbReference>
<protein>
    <recommendedName>
        <fullName evidence="1">Stage 0 sporulation protein A homolog</fullName>
    </recommendedName>
</protein>
<dbReference type="InterPro" id="IPR001789">
    <property type="entry name" value="Sig_transdc_resp-reg_receiver"/>
</dbReference>
<organism evidence="6 8">
    <name type="scientific">Clostridium innocuum</name>
    <dbReference type="NCBI Taxonomy" id="1522"/>
    <lineage>
        <taxon>Bacteria</taxon>
        <taxon>Bacillati</taxon>
        <taxon>Bacillota</taxon>
        <taxon>Clostridia</taxon>
        <taxon>Eubacteriales</taxon>
        <taxon>Clostridiaceae</taxon>
        <taxon>Clostridium</taxon>
    </lineage>
</organism>
<keyword evidence="3" id="KW-0597">Phosphoprotein</keyword>
<evidence type="ECO:0000256" key="3">
    <source>
        <dbReference type="PROSITE-ProRule" id="PRU00169"/>
    </source>
</evidence>
<dbReference type="Pfam" id="PF04397">
    <property type="entry name" value="LytTR"/>
    <property type="match status" value="1"/>
</dbReference>
<evidence type="ECO:0000259" key="4">
    <source>
        <dbReference type="PROSITE" id="PS50110"/>
    </source>
</evidence>
<evidence type="ECO:0000259" key="5">
    <source>
        <dbReference type="PROSITE" id="PS50930"/>
    </source>
</evidence>
<feature type="modified residue" description="4-aspartylphosphate" evidence="3">
    <location>
        <position position="52"/>
    </location>
</feature>
<evidence type="ECO:0000313" key="8">
    <source>
        <dbReference type="Proteomes" id="UP000030008"/>
    </source>
</evidence>
<feature type="domain" description="HTH LytTR-type" evidence="5">
    <location>
        <begin position="136"/>
        <end position="219"/>
    </location>
</feature>
<dbReference type="Proteomes" id="UP000030008">
    <property type="component" value="Unassembled WGS sequence"/>
</dbReference>
<sequence length="229" mass="26863">MRIAIVEDEQDLALELHALLQKLGSHSIALFPGGEQFLFAWEEQPYDLVFLDIQMKGMNGLKIARKVREKDAHAYLVFLTNDPSFVFEGYEVNAVRYWLKPVQEEKLCQLLDQLEAPKAYLLWSIDGELRKLYEEDIYYLESDAHYVRCHHRKGIFRMKGSFQKECAGLSSDFLNCHRSYCVNLNHIHALRKDGCVLDNQECIPVSRGMKQRVQEEIMKRCKRDLLCRF</sequence>
<dbReference type="Gene3D" id="2.40.50.1020">
    <property type="entry name" value="LytTr DNA-binding domain"/>
    <property type="match status" value="1"/>
</dbReference>
<dbReference type="EMBL" id="JQIF01000078">
    <property type="protein sequence ID" value="KGJ52163.1"/>
    <property type="molecule type" value="Genomic_DNA"/>
</dbReference>
<dbReference type="InterPro" id="IPR046947">
    <property type="entry name" value="LytR-like"/>
</dbReference>
<evidence type="ECO:0000313" key="6">
    <source>
        <dbReference type="EMBL" id="KGJ52163.1"/>
    </source>
</evidence>
<dbReference type="RefSeq" id="WP_008819199.1">
    <property type="nucleotide sequence ID" value="NZ_AP025565.1"/>
</dbReference>
<dbReference type="EMBL" id="JAKTMA010000003">
    <property type="protein sequence ID" value="MCR0231703.1"/>
    <property type="molecule type" value="Genomic_DNA"/>
</dbReference>
<dbReference type="SMART" id="SM00850">
    <property type="entry name" value="LytTR"/>
    <property type="match status" value="1"/>
</dbReference>
<reference evidence="7" key="2">
    <citation type="journal article" date="2022" name="Clin. Infect. Dis.">
        <title>Association between Clostridium innocuum and antibiotic-associated diarrhea in adults and children: A cross-sectional study and comparative genomics analysis.</title>
        <authorList>
            <person name="Cherny K.E."/>
            <person name="Muscat E.B."/>
            <person name="Balaji A."/>
            <person name="Mukherjee J."/>
            <person name="Ozer E.A."/>
            <person name="Angarone M.P."/>
            <person name="Hauser A.R."/>
            <person name="Sichel J.S."/>
            <person name="Amponsah E."/>
            <person name="Kociolek L.K."/>
        </authorList>
    </citation>
    <scope>NUCLEOTIDE SEQUENCE</scope>
    <source>
        <strain evidence="7">NU1-AC-029v</strain>
    </source>
</reference>